<dbReference type="GO" id="GO:0008812">
    <property type="term" value="F:choline dehydrogenase activity"/>
    <property type="evidence" value="ECO:0007669"/>
    <property type="project" value="TreeGrafter"/>
</dbReference>
<evidence type="ECO:0000256" key="4">
    <source>
        <dbReference type="ARBA" id="ARBA00022827"/>
    </source>
</evidence>
<dbReference type="InterPro" id="IPR007867">
    <property type="entry name" value="GMC_OxRtase_C"/>
</dbReference>
<feature type="binding site" evidence="5">
    <location>
        <begin position="88"/>
        <end position="91"/>
    </location>
    <ligand>
        <name>FAD</name>
        <dbReference type="ChEBI" id="CHEBI:57692"/>
    </ligand>
</feature>
<dbReference type="GO" id="GO:0050660">
    <property type="term" value="F:flavin adenine dinucleotide binding"/>
    <property type="evidence" value="ECO:0007669"/>
    <property type="project" value="InterPro"/>
</dbReference>
<evidence type="ECO:0000313" key="8">
    <source>
        <dbReference type="Proteomes" id="UP000295117"/>
    </source>
</evidence>
<dbReference type="PANTHER" id="PTHR11552:SF147">
    <property type="entry name" value="CHOLINE DEHYDROGENASE, MITOCHONDRIAL"/>
    <property type="match status" value="1"/>
</dbReference>
<reference evidence="7 8" key="1">
    <citation type="journal article" date="2019" name="Sci. Rep.">
        <title>Extended insight into the Mycobacterium chelonae-abscessus complex through whole genome sequencing of Mycobacterium salmoniphilum outbreak and Mycobacterium salmoniphilum-like strains.</title>
        <authorList>
            <person name="Behra P.R.K."/>
            <person name="Das S."/>
            <person name="Pettersson B.M.F."/>
            <person name="Shirreff L."/>
            <person name="DuCote T."/>
            <person name="Jacobsson K.G."/>
            <person name="Ennis D.G."/>
            <person name="Kirsebom L.A."/>
        </authorList>
    </citation>
    <scope>NUCLEOTIDE SEQUENCE [LARGE SCALE GENOMIC DNA]</scope>
    <source>
        <strain evidence="7 8">DE 4585</strain>
    </source>
</reference>
<feature type="binding site" evidence="5">
    <location>
        <position position="422"/>
    </location>
    <ligand>
        <name>substrate</name>
    </ligand>
</feature>
<evidence type="ECO:0000256" key="3">
    <source>
        <dbReference type="ARBA" id="ARBA00022630"/>
    </source>
</evidence>
<sequence length="487" mass="51510">MRSIIVVGGGSAGAVLASRLSADPALSVTLIEAGPACRNADFPASVRDATRVGAFTGADWGYLSTKGQLDHEVQVYRGKILGGSSSVNGSVFIPPTREDIRRWQNAYASELTESDFEEAFLRAKVPVHTLALDEISDMQRLFLESAASVGIPKSAGFETPEPGGYGPYPVNNIGGVRYNVALAYLTDAVWNRSNLDIRGDTMVDRLLFHSDQPNRVVGVVLSNGKHMFADEVVLSAGAYGSPAILLRSGIGPSEQLAEFRIKVVKDLPVGRGLQDHPFYYVAFGADAAKIGKQEPVIGAKVWTASTLAEPGELDLHITATHLIDQKTSRTGAAFVLAVSVTRPNSRGSVTLASRDPEVAPVIDLNFLGDERDRLRLIEGIRLAHTIAGSAPLADIIASNISPGPDATDTQLTNDALSFLDTYHHPVSSASIGPEGSEFGVVDTFGAVHGLTGLRVVDASIIPDAPSPATNPTVIGIAEVIACKIYHA</sequence>
<dbReference type="Proteomes" id="UP000295117">
    <property type="component" value="Unassembled WGS sequence"/>
</dbReference>
<keyword evidence="3" id="KW-0285">Flavoprotein</keyword>
<keyword evidence="4 5" id="KW-0274">FAD</keyword>
<keyword evidence="7" id="KW-0560">Oxidoreductase</keyword>
<comment type="caution">
    <text evidence="7">The sequence shown here is derived from an EMBL/GenBank/DDBJ whole genome shotgun (WGS) entry which is preliminary data.</text>
</comment>
<dbReference type="PANTHER" id="PTHR11552">
    <property type="entry name" value="GLUCOSE-METHANOL-CHOLINE GMC OXIDOREDUCTASE"/>
    <property type="match status" value="1"/>
</dbReference>
<protein>
    <submittedName>
        <fullName evidence="7">Alcohol dehydrogenase</fullName>
        <ecNumber evidence="7">1.1.99.-</ecNumber>
    </submittedName>
</protein>
<name>A0A4V3HY20_9MYCO</name>
<dbReference type="GO" id="GO:0016020">
    <property type="term" value="C:membrane"/>
    <property type="evidence" value="ECO:0007669"/>
    <property type="project" value="TreeGrafter"/>
</dbReference>
<dbReference type="AlphaFoldDB" id="A0A4V3HY20"/>
<dbReference type="SUPFAM" id="SSF54373">
    <property type="entry name" value="FAD-linked reductases, C-terminal domain"/>
    <property type="match status" value="1"/>
</dbReference>
<comment type="similarity">
    <text evidence="2">Belongs to the GMC oxidoreductase family.</text>
</comment>
<dbReference type="PIRSF" id="PIRSF000137">
    <property type="entry name" value="Alcohol_oxidase"/>
    <property type="match status" value="1"/>
</dbReference>
<evidence type="ECO:0000259" key="6">
    <source>
        <dbReference type="PROSITE" id="PS00624"/>
    </source>
</evidence>
<dbReference type="SUPFAM" id="SSF51905">
    <property type="entry name" value="FAD/NAD(P)-binding domain"/>
    <property type="match status" value="1"/>
</dbReference>
<comment type="cofactor">
    <cofactor evidence="1 5">
        <name>FAD</name>
        <dbReference type="ChEBI" id="CHEBI:57692"/>
    </cofactor>
</comment>
<evidence type="ECO:0000313" key="7">
    <source>
        <dbReference type="EMBL" id="TDZ79608.1"/>
    </source>
</evidence>
<dbReference type="Gene3D" id="3.30.410.40">
    <property type="match status" value="1"/>
</dbReference>
<dbReference type="GO" id="GO:0019285">
    <property type="term" value="P:glycine betaine biosynthetic process from choline"/>
    <property type="evidence" value="ECO:0007669"/>
    <property type="project" value="TreeGrafter"/>
</dbReference>
<evidence type="ECO:0000256" key="2">
    <source>
        <dbReference type="ARBA" id="ARBA00010790"/>
    </source>
</evidence>
<dbReference type="EMBL" id="PECH01000008">
    <property type="protein sequence ID" value="TDZ79608.1"/>
    <property type="molecule type" value="Genomic_DNA"/>
</dbReference>
<dbReference type="Gene3D" id="3.50.50.60">
    <property type="entry name" value="FAD/NAD(P)-binding domain"/>
    <property type="match status" value="1"/>
</dbReference>
<organism evidence="7 8">
    <name type="scientific">Mycobacteroides salmoniphilum</name>
    <dbReference type="NCBI Taxonomy" id="404941"/>
    <lineage>
        <taxon>Bacteria</taxon>
        <taxon>Bacillati</taxon>
        <taxon>Actinomycetota</taxon>
        <taxon>Actinomycetes</taxon>
        <taxon>Mycobacteriales</taxon>
        <taxon>Mycobacteriaceae</taxon>
        <taxon>Mycobacteroides</taxon>
    </lineage>
</organism>
<gene>
    <name evidence="7" type="primary">alkJ_2</name>
    <name evidence="7" type="ORF">DE4585_03355</name>
</gene>
<accession>A0A4V3HY20</accession>
<dbReference type="Pfam" id="PF00732">
    <property type="entry name" value="GMC_oxred_N"/>
    <property type="match status" value="1"/>
</dbReference>
<dbReference type="EC" id="1.1.99.-" evidence="7"/>
<dbReference type="InterPro" id="IPR012132">
    <property type="entry name" value="GMC_OxRdtase"/>
</dbReference>
<dbReference type="PROSITE" id="PS00624">
    <property type="entry name" value="GMC_OXRED_2"/>
    <property type="match status" value="1"/>
</dbReference>
<evidence type="ECO:0000256" key="1">
    <source>
        <dbReference type="ARBA" id="ARBA00001974"/>
    </source>
</evidence>
<dbReference type="InterPro" id="IPR036188">
    <property type="entry name" value="FAD/NAD-bd_sf"/>
</dbReference>
<dbReference type="RefSeq" id="WP_204837748.1">
    <property type="nucleotide sequence ID" value="NZ_PECH01000008.1"/>
</dbReference>
<dbReference type="InterPro" id="IPR000172">
    <property type="entry name" value="GMC_OxRdtase_N"/>
</dbReference>
<evidence type="ECO:0000256" key="5">
    <source>
        <dbReference type="PIRSR" id="PIRSR000137-2"/>
    </source>
</evidence>
<feature type="binding site" evidence="5">
    <location>
        <position position="203"/>
    </location>
    <ligand>
        <name>FAD</name>
        <dbReference type="ChEBI" id="CHEBI:57692"/>
    </ligand>
</feature>
<dbReference type="Pfam" id="PF05199">
    <property type="entry name" value="GMC_oxred_C"/>
    <property type="match status" value="1"/>
</dbReference>
<feature type="domain" description="Glucose-methanol-choline oxidoreductase N-terminal" evidence="6">
    <location>
        <begin position="237"/>
        <end position="251"/>
    </location>
</feature>
<proteinExistence type="inferred from homology"/>